<evidence type="ECO:0000313" key="2">
    <source>
        <dbReference type="EMBL" id="TVV77553.1"/>
    </source>
</evidence>
<comment type="caution">
    <text evidence="2">The sequence shown here is derived from an EMBL/GenBank/DDBJ whole genome shotgun (WGS) entry which is preliminary data.</text>
</comment>
<sequence>MSAAIPYRSTPVFNEATLPAALRSEHRTKAEVWGVIRVTEGRLKLTYLDPVSETIITPGVPGLILPEQPHFVEPLGAMKMQVDFYNEPPSG</sequence>
<protein>
    <submittedName>
        <fullName evidence="2">DUF1971 domain-containing protein</fullName>
    </submittedName>
</protein>
<dbReference type="InterPro" id="IPR015392">
    <property type="entry name" value="TehB/YeaR-like_dom"/>
</dbReference>
<dbReference type="Gene3D" id="2.60.120.10">
    <property type="entry name" value="Jelly Rolls"/>
    <property type="match status" value="1"/>
</dbReference>
<reference evidence="2 3" key="1">
    <citation type="submission" date="2019-07" db="EMBL/GenBank/DDBJ databases">
        <title>Sphingomonas solaris sp. nov., isolated from a solar panel from Boston, Massachusetts.</title>
        <authorList>
            <person name="Tanner K."/>
            <person name="Pascual J."/>
            <person name="Mancuso C."/>
            <person name="Pereto J."/>
            <person name="Khalil A."/>
            <person name="Vilanova C."/>
        </authorList>
    </citation>
    <scope>NUCLEOTIDE SEQUENCE [LARGE SCALE GENOMIC DNA]</scope>
    <source>
        <strain evidence="2 3">R4DWN</strain>
    </source>
</reference>
<evidence type="ECO:0000259" key="1">
    <source>
        <dbReference type="Pfam" id="PF09313"/>
    </source>
</evidence>
<dbReference type="Pfam" id="PF09313">
    <property type="entry name" value="TehB-like"/>
    <property type="match status" value="1"/>
</dbReference>
<gene>
    <name evidence="2" type="ORF">FOY91_00630</name>
</gene>
<dbReference type="Proteomes" id="UP000318681">
    <property type="component" value="Unassembled WGS sequence"/>
</dbReference>
<feature type="domain" description="TehB/YeaR-like" evidence="1">
    <location>
        <begin position="8"/>
        <end position="82"/>
    </location>
</feature>
<accession>A0A558RDZ9</accession>
<dbReference type="InterPro" id="IPR014710">
    <property type="entry name" value="RmlC-like_jellyroll"/>
</dbReference>
<evidence type="ECO:0000313" key="3">
    <source>
        <dbReference type="Proteomes" id="UP000318681"/>
    </source>
</evidence>
<dbReference type="AlphaFoldDB" id="A0A558RDZ9"/>
<proteinExistence type="predicted"/>
<name>A0A558RDZ9_9SPHN</name>
<organism evidence="2 3">
    <name type="scientific">Alterirhizorhabdus solaris</name>
    <dbReference type="NCBI Taxonomy" id="2529389"/>
    <lineage>
        <taxon>Bacteria</taxon>
        <taxon>Pseudomonadati</taxon>
        <taxon>Pseudomonadota</taxon>
        <taxon>Alphaproteobacteria</taxon>
        <taxon>Sphingomonadales</taxon>
        <taxon>Rhizorhabdaceae</taxon>
        <taxon>Alterirhizorhabdus</taxon>
    </lineage>
</organism>
<keyword evidence="3" id="KW-1185">Reference proteome</keyword>
<dbReference type="OrthoDB" id="7282222at2"/>
<dbReference type="RefSeq" id="WP_116462983.1">
    <property type="nucleotide sequence ID" value="NZ_VNIM01000001.1"/>
</dbReference>
<dbReference type="EMBL" id="VNIM01000001">
    <property type="protein sequence ID" value="TVV77553.1"/>
    <property type="molecule type" value="Genomic_DNA"/>
</dbReference>
<dbReference type="SUPFAM" id="SSF51197">
    <property type="entry name" value="Clavaminate synthase-like"/>
    <property type="match status" value="1"/>
</dbReference>